<dbReference type="GO" id="GO:0031994">
    <property type="term" value="F:insulin-like growth factor I binding"/>
    <property type="evidence" value="ECO:0007669"/>
    <property type="project" value="TreeGrafter"/>
</dbReference>
<feature type="region of interest" description="Disordered" evidence="6">
    <location>
        <begin position="254"/>
        <end position="375"/>
    </location>
</feature>
<gene>
    <name evidence="11" type="primary">LOC116954684</name>
</gene>
<comment type="caution">
    <text evidence="5">Lacks conserved residue(s) required for the propagation of feature annotation.</text>
</comment>
<dbReference type="Pfam" id="PF00086">
    <property type="entry name" value="Thyroglobulin_1"/>
    <property type="match status" value="1"/>
</dbReference>
<evidence type="ECO:0000256" key="2">
    <source>
        <dbReference type="ARBA" id="ARBA00022525"/>
    </source>
</evidence>
<dbReference type="InterPro" id="IPR009030">
    <property type="entry name" value="Growth_fac_rcpt_cys_sf"/>
</dbReference>
<evidence type="ECO:0000259" key="8">
    <source>
        <dbReference type="PROSITE" id="PS51162"/>
    </source>
</evidence>
<feature type="compositionally biased region" description="Basic and acidic residues" evidence="6">
    <location>
        <begin position="57"/>
        <end position="72"/>
    </location>
</feature>
<dbReference type="PROSITE" id="PS00222">
    <property type="entry name" value="IGFBP_N_1"/>
    <property type="match status" value="1"/>
</dbReference>
<dbReference type="InterPro" id="IPR036857">
    <property type="entry name" value="Thyroglobulin_1_sf"/>
</dbReference>
<dbReference type="Gene3D" id="4.10.800.10">
    <property type="entry name" value="Thyroglobulin type-1"/>
    <property type="match status" value="1"/>
</dbReference>
<keyword evidence="7" id="KW-0472">Membrane</keyword>
<feature type="domain" description="Thyroglobulin type-1" evidence="8">
    <location>
        <begin position="375"/>
        <end position="459"/>
    </location>
</feature>
<dbReference type="InterPro" id="IPR000867">
    <property type="entry name" value="IGFBP-like"/>
</dbReference>
<feature type="region of interest" description="Disordered" evidence="6">
    <location>
        <begin position="1"/>
        <end position="97"/>
    </location>
</feature>
<sequence>MRRGGEGGGGDEAEEVWGDEVQELQETRSHLLTLSPPARVPSPGSLFPRGSGLRGGGGREERRGGGGARARESVATSPGISPSSSGGGGGGGRCVSRSRVRGATADDVGDDAGDDVEVPAELRRAAHGHGARSVLTRLLFLLLLLVVLLLLLLVIVVVLLLVVVAARRHNADAVRLRLPSVLDRDAVAVPTAPPWCPELAREPGCGCCAVCAARQGEACGVYTPRCGMGLRCTPRPGEERPLHSLVRGRGICTSSAKREANDTDKDEEASSADVASDVDGAGVLSAAGPAQPQPLPLPARTPHPDDGKSVAMHRERVQKQGQERRRMHNGSREGVGRSIPQQQQQQAGRQHAHLRPNALPEGSANPRHVKPWGRHGPCLQELEAVVEKIERLQRRSREERVPLEELYLLYIPNCSRDGLYHAKQCRTSLSGQRGECWCVHADTGGHVPGSPVVRGELDCVTRRREPETPNRK</sequence>
<feature type="compositionally biased region" description="Pro residues" evidence="6">
    <location>
        <begin position="291"/>
        <end position="301"/>
    </location>
</feature>
<feature type="transmembrane region" description="Helical" evidence="7">
    <location>
        <begin position="138"/>
        <end position="166"/>
    </location>
</feature>
<dbReference type="GO" id="GO:0031995">
    <property type="term" value="F:insulin-like growth factor II binding"/>
    <property type="evidence" value="ECO:0007669"/>
    <property type="project" value="TreeGrafter"/>
</dbReference>
<dbReference type="CDD" id="cd00191">
    <property type="entry name" value="TY"/>
    <property type="match status" value="1"/>
</dbReference>
<dbReference type="SMART" id="SM00211">
    <property type="entry name" value="TY"/>
    <property type="match status" value="1"/>
</dbReference>
<evidence type="ECO:0000313" key="11">
    <source>
        <dbReference type="RefSeq" id="XP_032831272.1"/>
    </source>
</evidence>
<feature type="domain" description="IGFBP N-terminal" evidence="9">
    <location>
        <begin position="174"/>
        <end position="255"/>
    </location>
</feature>
<name>A0AAJ7UAK1_PETMA</name>
<dbReference type="GO" id="GO:0043567">
    <property type="term" value="P:regulation of insulin-like growth factor receptor signaling pathway"/>
    <property type="evidence" value="ECO:0007669"/>
    <property type="project" value="TreeGrafter"/>
</dbReference>
<reference evidence="11" key="1">
    <citation type="submission" date="2025-08" db="UniProtKB">
        <authorList>
            <consortium name="RefSeq"/>
        </authorList>
    </citation>
    <scope>IDENTIFICATION</scope>
    <source>
        <tissue evidence="11">Sperm</tissue>
    </source>
</reference>
<dbReference type="SUPFAM" id="SSF57610">
    <property type="entry name" value="Thyroglobulin type-1 domain"/>
    <property type="match status" value="1"/>
</dbReference>
<dbReference type="SMART" id="SM00121">
    <property type="entry name" value="IB"/>
    <property type="match status" value="1"/>
</dbReference>
<dbReference type="FunFam" id="4.10.40.20:FF:000001">
    <property type="entry name" value="Insulin-like growth factor binding protein 5"/>
    <property type="match status" value="1"/>
</dbReference>
<dbReference type="Gene3D" id="4.10.40.20">
    <property type="match status" value="1"/>
</dbReference>
<evidence type="ECO:0000256" key="5">
    <source>
        <dbReference type="PROSITE-ProRule" id="PRU00500"/>
    </source>
</evidence>
<dbReference type="KEGG" id="pmrn:116954684"/>
<dbReference type="InterPro" id="IPR000716">
    <property type="entry name" value="Thyroglobulin_1"/>
</dbReference>
<evidence type="ECO:0000313" key="10">
    <source>
        <dbReference type="Proteomes" id="UP001318040"/>
    </source>
</evidence>
<dbReference type="InterPro" id="IPR017891">
    <property type="entry name" value="Insulin_GF-bd_Cys-rich_CS"/>
</dbReference>
<dbReference type="InterPro" id="IPR022321">
    <property type="entry name" value="IGFBP_1-6_chordata"/>
</dbReference>
<evidence type="ECO:0000256" key="3">
    <source>
        <dbReference type="ARBA" id="ARBA00023157"/>
    </source>
</evidence>
<evidence type="ECO:0000259" key="9">
    <source>
        <dbReference type="PROSITE" id="PS51323"/>
    </source>
</evidence>
<keyword evidence="4" id="KW-0340">Growth factor binding</keyword>
<accession>A0AAJ7UAK1</accession>
<protein>
    <submittedName>
        <fullName evidence="11">LOW QUALITY PROTEIN: insulin-like growth factor-binding protein 2</fullName>
    </submittedName>
</protein>
<dbReference type="AlphaFoldDB" id="A0AAJ7UAK1"/>
<proteinExistence type="predicted"/>
<dbReference type="PROSITE" id="PS00484">
    <property type="entry name" value="THYROGLOBULIN_1_1"/>
    <property type="match status" value="1"/>
</dbReference>
<evidence type="ECO:0000256" key="1">
    <source>
        <dbReference type="ARBA" id="ARBA00004613"/>
    </source>
</evidence>
<keyword evidence="7" id="KW-1133">Transmembrane helix</keyword>
<dbReference type="PANTHER" id="PTHR11551:SF5">
    <property type="entry name" value="INSULIN-LIKE GROWTH FACTOR-BINDING PROTEIN 2"/>
    <property type="match status" value="1"/>
</dbReference>
<keyword evidence="7" id="KW-0812">Transmembrane</keyword>
<dbReference type="Pfam" id="PF00219">
    <property type="entry name" value="IGFBP"/>
    <property type="match status" value="1"/>
</dbReference>
<dbReference type="GO" id="GO:0005615">
    <property type="term" value="C:extracellular space"/>
    <property type="evidence" value="ECO:0007669"/>
    <property type="project" value="TreeGrafter"/>
</dbReference>
<evidence type="ECO:0000256" key="6">
    <source>
        <dbReference type="SAM" id="MobiDB-lite"/>
    </source>
</evidence>
<dbReference type="SUPFAM" id="SSF57184">
    <property type="entry name" value="Growth factor receptor domain"/>
    <property type="match status" value="1"/>
</dbReference>
<dbReference type="PROSITE" id="PS51162">
    <property type="entry name" value="THYROGLOBULIN_1_2"/>
    <property type="match status" value="1"/>
</dbReference>
<feature type="compositionally biased region" description="Basic and acidic residues" evidence="6">
    <location>
        <begin position="302"/>
        <end position="335"/>
    </location>
</feature>
<dbReference type="PROSITE" id="PS51323">
    <property type="entry name" value="IGFBP_N_2"/>
    <property type="match status" value="1"/>
</dbReference>
<feature type="compositionally biased region" description="Acidic residues" evidence="6">
    <location>
        <begin position="9"/>
        <end position="23"/>
    </location>
</feature>
<dbReference type="PANTHER" id="PTHR11551">
    <property type="entry name" value="INSULIN-LIKE GROWTH FACTOR BINDING PROTEIN"/>
    <property type="match status" value="1"/>
</dbReference>
<evidence type="ECO:0000256" key="4">
    <source>
        <dbReference type="ARBA" id="ARBA00023183"/>
    </source>
</evidence>
<keyword evidence="10" id="KW-1185">Reference proteome</keyword>
<evidence type="ECO:0000256" key="7">
    <source>
        <dbReference type="SAM" id="Phobius"/>
    </source>
</evidence>
<keyword evidence="3" id="KW-1015">Disulfide bond</keyword>
<keyword evidence="2" id="KW-0964">Secreted</keyword>
<organism evidence="10 11">
    <name type="scientific">Petromyzon marinus</name>
    <name type="common">Sea lamprey</name>
    <dbReference type="NCBI Taxonomy" id="7757"/>
    <lineage>
        <taxon>Eukaryota</taxon>
        <taxon>Metazoa</taxon>
        <taxon>Chordata</taxon>
        <taxon>Craniata</taxon>
        <taxon>Vertebrata</taxon>
        <taxon>Cyclostomata</taxon>
        <taxon>Hyperoartia</taxon>
        <taxon>Petromyzontiformes</taxon>
        <taxon>Petromyzontidae</taxon>
        <taxon>Petromyzon</taxon>
    </lineage>
</organism>
<comment type="subcellular location">
    <subcellularLocation>
        <location evidence="1">Secreted</location>
    </subcellularLocation>
</comment>
<dbReference type="PRINTS" id="PR01976">
    <property type="entry name" value="IGFBPFAMILY"/>
</dbReference>
<dbReference type="Proteomes" id="UP001318040">
    <property type="component" value="Chromosome 56"/>
</dbReference>
<dbReference type="RefSeq" id="XP_032831272.1">
    <property type="nucleotide sequence ID" value="XM_032975381.1"/>
</dbReference>